<dbReference type="Proteomes" id="UP000465360">
    <property type="component" value="Unassembled WGS sequence"/>
</dbReference>
<dbReference type="GO" id="GO:0016121">
    <property type="term" value="P:carotene catabolic process"/>
    <property type="evidence" value="ECO:0007669"/>
    <property type="project" value="TreeGrafter"/>
</dbReference>
<dbReference type="PANTHER" id="PTHR10543:SF89">
    <property type="entry name" value="CAROTENOID 9,10(9',10')-CLEAVAGE DIOXYGENASE 1"/>
    <property type="match status" value="1"/>
</dbReference>
<dbReference type="GO" id="GO:0010436">
    <property type="term" value="F:carotenoid dioxygenase activity"/>
    <property type="evidence" value="ECO:0007669"/>
    <property type="project" value="TreeGrafter"/>
</dbReference>
<keyword evidence="8" id="KW-1185">Reference proteome</keyword>
<feature type="binding site" evidence="5">
    <location>
        <position position="487"/>
    </location>
    <ligand>
        <name>Fe cation</name>
        <dbReference type="ChEBI" id="CHEBI:24875"/>
        <note>catalytic</note>
    </ligand>
</feature>
<comment type="similarity">
    <text evidence="1 6">Belongs to the carotenoid oxygenase family.</text>
</comment>
<keyword evidence="2 5" id="KW-0479">Metal-binding</keyword>
<evidence type="ECO:0000256" key="4">
    <source>
        <dbReference type="ARBA" id="ARBA00023004"/>
    </source>
</evidence>
<protein>
    <recommendedName>
        <fullName evidence="6">Dioxygenase</fullName>
        <ecNumber evidence="6">1.13.11.-</ecNumber>
    </recommendedName>
</protein>
<dbReference type="InterPro" id="IPR004294">
    <property type="entry name" value="Carotenoid_Oase"/>
</dbReference>
<evidence type="ECO:0000256" key="2">
    <source>
        <dbReference type="ARBA" id="ARBA00022723"/>
    </source>
</evidence>
<evidence type="ECO:0000313" key="7">
    <source>
        <dbReference type="EMBL" id="GFG92684.1"/>
    </source>
</evidence>
<dbReference type="PANTHER" id="PTHR10543">
    <property type="entry name" value="BETA-CAROTENE DIOXYGENASE"/>
    <property type="match status" value="1"/>
</dbReference>
<dbReference type="AlphaFoldDB" id="A0A7I9YVF1"/>
<feature type="binding site" evidence="5">
    <location>
        <position position="302"/>
    </location>
    <ligand>
        <name>Fe cation</name>
        <dbReference type="ChEBI" id="CHEBI:24875"/>
        <note>catalytic</note>
    </ligand>
</feature>
<evidence type="ECO:0000256" key="1">
    <source>
        <dbReference type="ARBA" id="ARBA00006787"/>
    </source>
</evidence>
<evidence type="ECO:0000256" key="3">
    <source>
        <dbReference type="ARBA" id="ARBA00023002"/>
    </source>
</evidence>
<accession>A0A7I9YVF1</accession>
<sequence>MSFQTDVAVVGKYLSTLPDDDEHPYRTGPWRPQTTEWEADNLVAVEGEIPADLDGVYLRNTENPLHPAFQTYHPFDGDGMLHIVGFRDGKAFYRNRFVKTDGFLAENEEGGPLWPGLAEPIQLAKREKGWGARTLMKDASSTDVIVHRGVALTSFYQCGDLYRVDPYTADMLGKETWNGRFPSEWGVSAHPKVDNKTGELLFFNYSKQAPYMHYGVVNENNDLVHYVDIPLPGPRLPHDMAFTENYAILNDFPLFWDPQLLEHDLHLPRYYPDLPTRFAVIPRRGDTADIRWFEADPTYVLHFTNAYEEGDEIVLDGFFEGSPQPLKSGAGPAGKWEKLFRFLALDRMDARLHRWRLNLVTGAVKEERLSDSITEFGVINADYATAPYRYTYAASGEPGWFLFDGLVKHDLLTGSEERYALGDGVFGSEAAMAPRVGSTAEDDGYLVTLTTDMNDDASYCLVFDAARVGDGPVCKLRLPERICSGTHATWVPGGEARRWDHSTSR</sequence>
<feature type="binding site" evidence="5">
    <location>
        <position position="238"/>
    </location>
    <ligand>
        <name>Fe cation</name>
        <dbReference type="ChEBI" id="CHEBI:24875"/>
        <note>catalytic</note>
    </ligand>
</feature>
<evidence type="ECO:0000313" key="8">
    <source>
        <dbReference type="Proteomes" id="UP000465360"/>
    </source>
</evidence>
<dbReference type="Pfam" id="PF03055">
    <property type="entry name" value="RPE65"/>
    <property type="match status" value="1"/>
</dbReference>
<dbReference type="RefSeq" id="WP_163717313.1">
    <property type="nucleotide sequence ID" value="NZ_BLKZ01000001.1"/>
</dbReference>
<organism evidence="7 8">
    <name type="scientific">Mycobacterium bourgelatii</name>
    <dbReference type="NCBI Taxonomy" id="1273442"/>
    <lineage>
        <taxon>Bacteria</taxon>
        <taxon>Bacillati</taxon>
        <taxon>Actinomycetota</taxon>
        <taxon>Actinomycetes</taxon>
        <taxon>Mycobacteriales</taxon>
        <taxon>Mycobacteriaceae</taxon>
        <taxon>Mycobacterium</taxon>
    </lineage>
</organism>
<reference evidence="7 8" key="1">
    <citation type="journal article" date="2019" name="Emerg. Microbes Infect.">
        <title>Comprehensive subspecies identification of 175 nontuberculous mycobacteria species based on 7547 genomic profiles.</title>
        <authorList>
            <person name="Matsumoto Y."/>
            <person name="Kinjo T."/>
            <person name="Motooka D."/>
            <person name="Nabeya D."/>
            <person name="Jung N."/>
            <person name="Uechi K."/>
            <person name="Horii T."/>
            <person name="Iida T."/>
            <person name="Fujita J."/>
            <person name="Nakamura S."/>
        </authorList>
    </citation>
    <scope>NUCLEOTIDE SEQUENCE [LARGE SCALE GENOMIC DNA]</scope>
    <source>
        <strain evidence="7 8">JCM 30725</strain>
    </source>
</reference>
<dbReference type="EMBL" id="BLKZ01000001">
    <property type="protein sequence ID" value="GFG92684.1"/>
    <property type="molecule type" value="Genomic_DNA"/>
</dbReference>
<keyword evidence="4 5" id="KW-0408">Iron</keyword>
<dbReference type="GO" id="GO:0046872">
    <property type="term" value="F:metal ion binding"/>
    <property type="evidence" value="ECO:0007669"/>
    <property type="project" value="UniProtKB-KW"/>
</dbReference>
<keyword evidence="3 6" id="KW-0560">Oxidoreductase</keyword>
<name>A0A7I9YVF1_MYCBU</name>
<comment type="caution">
    <text evidence="7">The sequence shown here is derived from an EMBL/GenBank/DDBJ whole genome shotgun (WGS) entry which is preliminary data.</text>
</comment>
<proteinExistence type="inferred from homology"/>
<keyword evidence="6 7" id="KW-0223">Dioxygenase</keyword>
<dbReference type="EC" id="1.13.11.-" evidence="6"/>
<comment type="cofactor">
    <cofactor evidence="5 6">
        <name>Fe(2+)</name>
        <dbReference type="ChEBI" id="CHEBI:29033"/>
    </cofactor>
    <text evidence="5 6">Binds 1 Fe(2+) ion per subunit.</text>
</comment>
<evidence type="ECO:0000256" key="6">
    <source>
        <dbReference type="RuleBase" id="RU364048"/>
    </source>
</evidence>
<gene>
    <name evidence="7" type="ORF">MBOU_47260</name>
</gene>
<feature type="binding site" evidence="5">
    <location>
        <position position="190"/>
    </location>
    <ligand>
        <name>Fe cation</name>
        <dbReference type="ChEBI" id="CHEBI:24875"/>
        <note>catalytic</note>
    </ligand>
</feature>
<evidence type="ECO:0000256" key="5">
    <source>
        <dbReference type="PIRSR" id="PIRSR604294-1"/>
    </source>
</evidence>